<dbReference type="Pfam" id="PF01522">
    <property type="entry name" value="Polysacc_deac_1"/>
    <property type="match status" value="1"/>
</dbReference>
<dbReference type="InterPro" id="IPR002509">
    <property type="entry name" value="NODB_dom"/>
</dbReference>
<dbReference type="SUPFAM" id="SSF88713">
    <property type="entry name" value="Glycoside hydrolase/deacetylase"/>
    <property type="match status" value="1"/>
</dbReference>
<evidence type="ECO:0000313" key="3">
    <source>
        <dbReference type="Proteomes" id="UP001528912"/>
    </source>
</evidence>
<keyword evidence="3" id="KW-1185">Reference proteome</keyword>
<dbReference type="RefSeq" id="WP_277193681.1">
    <property type="nucleotide sequence ID" value="NZ_JAROAV010000057.1"/>
</dbReference>
<dbReference type="Gene3D" id="3.20.20.370">
    <property type="entry name" value="Glycoside hydrolase/deacetylase"/>
    <property type="match status" value="1"/>
</dbReference>
<evidence type="ECO:0000313" key="2">
    <source>
        <dbReference type="EMBL" id="MDF8266471.1"/>
    </source>
</evidence>
<organism evidence="2 3">
    <name type="scientific">Luteipulveratus flavus</name>
    <dbReference type="NCBI Taxonomy" id="3031728"/>
    <lineage>
        <taxon>Bacteria</taxon>
        <taxon>Bacillati</taxon>
        <taxon>Actinomycetota</taxon>
        <taxon>Actinomycetes</taxon>
        <taxon>Micrococcales</taxon>
        <taxon>Dermacoccaceae</taxon>
        <taxon>Luteipulveratus</taxon>
    </lineage>
</organism>
<dbReference type="EMBL" id="JAROAV010000057">
    <property type="protein sequence ID" value="MDF8266471.1"/>
    <property type="molecule type" value="Genomic_DNA"/>
</dbReference>
<dbReference type="InterPro" id="IPR050248">
    <property type="entry name" value="Polysacc_deacetylase_ArnD"/>
</dbReference>
<sequence length="246" mass="26582">MTALIDAARRGRAWARRRGSAIGSVVAVRAQEPVVVLTYDDGPDPAGTRQVLDALAEHDATATFFVLLTRVRKHPTVLAEIIAAGHEVALHGPDHRRPTEFGRTEALRRLLDSRAELEDRAGRTVRWYRPPYGAQTLGTWRATRQAGLTPVMWGGTTWDWRDVGQDERVAKAMATVVGPGSILLAHDGFAGADDGAPDGGPTHDLDRYELTDRVLDGLAERGLRGVSLGGALAAGARPDLAAWFSR</sequence>
<dbReference type="PANTHER" id="PTHR10587">
    <property type="entry name" value="GLYCOSYL TRANSFERASE-RELATED"/>
    <property type="match status" value="1"/>
</dbReference>
<dbReference type="PANTHER" id="PTHR10587:SF137">
    <property type="entry name" value="4-DEOXY-4-FORMAMIDO-L-ARABINOSE-PHOSPHOUNDECAPRENOL DEFORMYLASE ARND-RELATED"/>
    <property type="match status" value="1"/>
</dbReference>
<name>A0ABT6CGN8_9MICO</name>
<dbReference type="CDD" id="cd10959">
    <property type="entry name" value="CE4_NodB_like_3"/>
    <property type="match status" value="1"/>
</dbReference>
<dbReference type="InterPro" id="IPR011330">
    <property type="entry name" value="Glyco_hydro/deAcase_b/a-brl"/>
</dbReference>
<reference evidence="2 3" key="1">
    <citation type="submission" date="2023-03" db="EMBL/GenBank/DDBJ databases">
        <title>YIM 133296 draft genome.</title>
        <authorList>
            <person name="Xiong L."/>
        </authorList>
    </citation>
    <scope>NUCLEOTIDE SEQUENCE [LARGE SCALE GENOMIC DNA]</scope>
    <source>
        <strain evidence="2 3">YIM 133296</strain>
    </source>
</reference>
<accession>A0ABT6CGN8</accession>
<protein>
    <submittedName>
        <fullName evidence="2">Polysaccharide deacetylase family protein</fullName>
    </submittedName>
</protein>
<dbReference type="Proteomes" id="UP001528912">
    <property type="component" value="Unassembled WGS sequence"/>
</dbReference>
<evidence type="ECO:0000259" key="1">
    <source>
        <dbReference type="PROSITE" id="PS51677"/>
    </source>
</evidence>
<proteinExistence type="predicted"/>
<dbReference type="PROSITE" id="PS51677">
    <property type="entry name" value="NODB"/>
    <property type="match status" value="1"/>
</dbReference>
<comment type="caution">
    <text evidence="2">The sequence shown here is derived from an EMBL/GenBank/DDBJ whole genome shotgun (WGS) entry which is preliminary data.</text>
</comment>
<gene>
    <name evidence="2" type="ORF">P4R38_19650</name>
</gene>
<feature type="domain" description="NodB homology" evidence="1">
    <location>
        <begin position="33"/>
        <end position="226"/>
    </location>
</feature>